<evidence type="ECO:0000256" key="1">
    <source>
        <dbReference type="ARBA" id="ARBA00006817"/>
    </source>
</evidence>
<keyword evidence="4" id="KW-1185">Reference proteome</keyword>
<sequence length="194" mass="21736">MCRNKGLAVRVGFALSGLLVPASPRRRVTMLGTLHKTEDGRFALRFERRLSHPQAKVWRAITETDQLRVWFVQILDYDRTQFGLTPGAKLVFYSKAEHGGTLTGHGEITRVDPPHLLEYTWDSEILRWELEPDGDAACRLVFTDIFDDREAAAPLGAGWHAGMDALEELLNGRRTGPSAGQDLQATYERAFDAA</sequence>
<dbReference type="Pfam" id="PF08327">
    <property type="entry name" value="AHSA1"/>
    <property type="match status" value="1"/>
</dbReference>
<dbReference type="InterPro" id="IPR013538">
    <property type="entry name" value="ASHA1/2-like_C"/>
</dbReference>
<accession>A0A931A426</accession>
<organism evidence="3 4">
    <name type="scientific">Nonomuraea cypriaca</name>
    <dbReference type="NCBI Taxonomy" id="1187855"/>
    <lineage>
        <taxon>Bacteria</taxon>
        <taxon>Bacillati</taxon>
        <taxon>Actinomycetota</taxon>
        <taxon>Actinomycetes</taxon>
        <taxon>Streptosporangiales</taxon>
        <taxon>Streptosporangiaceae</taxon>
        <taxon>Nonomuraea</taxon>
    </lineage>
</organism>
<dbReference type="SUPFAM" id="SSF55961">
    <property type="entry name" value="Bet v1-like"/>
    <property type="match status" value="1"/>
</dbReference>
<comment type="similarity">
    <text evidence="1">Belongs to the AHA1 family.</text>
</comment>
<comment type="caution">
    <text evidence="3">The sequence shown here is derived from an EMBL/GenBank/DDBJ whole genome shotgun (WGS) entry which is preliminary data.</text>
</comment>
<dbReference type="CDD" id="cd08899">
    <property type="entry name" value="SRPBCC_CalC_Aha1-like_6"/>
    <property type="match status" value="1"/>
</dbReference>
<proteinExistence type="inferred from homology"/>
<name>A0A931A426_9ACTN</name>
<dbReference type="AlphaFoldDB" id="A0A931A426"/>
<protein>
    <submittedName>
        <fullName evidence="3">SRPBCC family protein</fullName>
    </submittedName>
</protein>
<dbReference type="InterPro" id="IPR023393">
    <property type="entry name" value="START-like_dom_sf"/>
</dbReference>
<dbReference type="Gene3D" id="3.30.530.20">
    <property type="match status" value="1"/>
</dbReference>
<dbReference type="Proteomes" id="UP000605361">
    <property type="component" value="Unassembled WGS sequence"/>
</dbReference>
<evidence type="ECO:0000259" key="2">
    <source>
        <dbReference type="Pfam" id="PF08327"/>
    </source>
</evidence>
<dbReference type="EMBL" id="JADOGI010000004">
    <property type="protein sequence ID" value="MBF8184635.1"/>
    <property type="molecule type" value="Genomic_DNA"/>
</dbReference>
<feature type="domain" description="Activator of Hsp90 ATPase homologue 1/2-like C-terminal" evidence="2">
    <location>
        <begin position="52"/>
        <end position="170"/>
    </location>
</feature>
<evidence type="ECO:0000313" key="3">
    <source>
        <dbReference type="EMBL" id="MBF8184635.1"/>
    </source>
</evidence>
<reference evidence="3" key="1">
    <citation type="submission" date="2020-11" db="EMBL/GenBank/DDBJ databases">
        <title>Whole-genome analyses of Nonomuraea sp. K274.</title>
        <authorList>
            <person name="Veyisoglu A."/>
        </authorList>
    </citation>
    <scope>NUCLEOTIDE SEQUENCE</scope>
    <source>
        <strain evidence="3">K274</strain>
    </source>
</reference>
<gene>
    <name evidence="3" type="ORF">ITP53_02510</name>
</gene>
<evidence type="ECO:0000313" key="4">
    <source>
        <dbReference type="Proteomes" id="UP000605361"/>
    </source>
</evidence>